<evidence type="ECO:0000259" key="2">
    <source>
        <dbReference type="Pfam" id="PF13439"/>
    </source>
</evidence>
<dbReference type="RefSeq" id="WP_129472349.1">
    <property type="nucleotide sequence ID" value="NZ_SAWZ01000011.1"/>
</dbReference>
<dbReference type="Pfam" id="PF00534">
    <property type="entry name" value="Glycos_transf_1"/>
    <property type="match status" value="1"/>
</dbReference>
<dbReference type="OrthoDB" id="5290958at2"/>
<dbReference type="AlphaFoldDB" id="A0A4Q1JRR6"/>
<keyword evidence="4" id="KW-1185">Reference proteome</keyword>
<dbReference type="PANTHER" id="PTHR45947:SF13">
    <property type="entry name" value="TRANSFERASE"/>
    <property type="match status" value="1"/>
</dbReference>
<dbReference type="GO" id="GO:0016757">
    <property type="term" value="F:glycosyltransferase activity"/>
    <property type="evidence" value="ECO:0007669"/>
    <property type="project" value="InterPro"/>
</dbReference>
<feature type="domain" description="Glycosyltransferase subfamily 4-like N-terminal" evidence="2">
    <location>
        <begin position="19"/>
        <end position="173"/>
    </location>
</feature>
<dbReference type="Gene3D" id="3.40.50.2000">
    <property type="entry name" value="Glycogen Phosphorylase B"/>
    <property type="match status" value="2"/>
</dbReference>
<reference evidence="3 4" key="1">
    <citation type="submission" date="2019-01" db="EMBL/GenBank/DDBJ databases">
        <title>Pseudoxanthomonas composti sp. nov., isolated from compost.</title>
        <authorList>
            <person name="Yang G."/>
        </authorList>
    </citation>
    <scope>NUCLEOTIDE SEQUENCE [LARGE SCALE GENOMIC DNA]</scope>
    <source>
        <strain evidence="3 4">GSS15</strain>
    </source>
</reference>
<keyword evidence="3" id="KW-0808">Transferase</keyword>
<sequence>MPADASPRRLLVVTDEMEVGGSQRQITRLLSGLDRSRWQPELLYFRQRSFLVDQLEAQGIVVHHLPKRGRIDPGFVLRYAALLRKGRYDLVHAFSLTAELWTLIASLLGFSRARRVASVRGLYVEMPGWFWRIKRVILRSSAAVISNSQAGAEAASERAGVPLARIDVVPNGIVIPDLPEDSARQVMRQALAVPPERVLALYVGRLVEAKNIPCLLRALSRLPLAHRPLLLLAGDGPLRAVLQRQVETLALGADVRFLGERDDTLALMQAADFTVLPSRYEGMSNVVMEAMSSGCPVIASNVGGNPELIENGHDGALFDTDDDAMLAQLIQRFTTDAPLRQQLGRQARATMQARYSIPALVAATTAIYERCMHRPVSMKNDAPREQRA</sequence>
<gene>
    <name evidence="3" type="ORF">EPA99_16515</name>
</gene>
<dbReference type="InterPro" id="IPR028098">
    <property type="entry name" value="Glyco_trans_4-like_N"/>
</dbReference>
<comment type="caution">
    <text evidence="3">The sequence shown here is derived from an EMBL/GenBank/DDBJ whole genome shotgun (WGS) entry which is preliminary data.</text>
</comment>
<proteinExistence type="predicted"/>
<evidence type="ECO:0000313" key="4">
    <source>
        <dbReference type="Proteomes" id="UP000289784"/>
    </source>
</evidence>
<protein>
    <submittedName>
        <fullName evidence="3">Glycosyltransferase</fullName>
    </submittedName>
</protein>
<dbReference type="Proteomes" id="UP000289784">
    <property type="component" value="Unassembled WGS sequence"/>
</dbReference>
<dbReference type="SUPFAM" id="SSF53756">
    <property type="entry name" value="UDP-Glycosyltransferase/glycogen phosphorylase"/>
    <property type="match status" value="1"/>
</dbReference>
<dbReference type="PANTHER" id="PTHR45947">
    <property type="entry name" value="SULFOQUINOVOSYL TRANSFERASE SQD2"/>
    <property type="match status" value="1"/>
</dbReference>
<accession>A0A4Q1JRR6</accession>
<dbReference type="InterPro" id="IPR050194">
    <property type="entry name" value="Glycosyltransferase_grp1"/>
</dbReference>
<feature type="domain" description="Glycosyl transferase family 1" evidence="1">
    <location>
        <begin position="185"/>
        <end position="349"/>
    </location>
</feature>
<organism evidence="3 4">
    <name type="scientific">Pseudoxanthomonas composti</name>
    <dbReference type="NCBI Taxonomy" id="2137479"/>
    <lineage>
        <taxon>Bacteria</taxon>
        <taxon>Pseudomonadati</taxon>
        <taxon>Pseudomonadota</taxon>
        <taxon>Gammaproteobacteria</taxon>
        <taxon>Lysobacterales</taxon>
        <taxon>Lysobacteraceae</taxon>
        <taxon>Pseudoxanthomonas</taxon>
    </lineage>
</organism>
<dbReference type="Pfam" id="PF13439">
    <property type="entry name" value="Glyco_transf_4"/>
    <property type="match status" value="1"/>
</dbReference>
<evidence type="ECO:0000313" key="3">
    <source>
        <dbReference type="EMBL" id="RXR00887.1"/>
    </source>
</evidence>
<evidence type="ECO:0000259" key="1">
    <source>
        <dbReference type="Pfam" id="PF00534"/>
    </source>
</evidence>
<name>A0A4Q1JRR6_9GAMM</name>
<dbReference type="InterPro" id="IPR001296">
    <property type="entry name" value="Glyco_trans_1"/>
</dbReference>
<dbReference type="EMBL" id="SAWZ01000011">
    <property type="protein sequence ID" value="RXR00887.1"/>
    <property type="molecule type" value="Genomic_DNA"/>
</dbReference>